<feature type="transmembrane region" description="Helical" evidence="1">
    <location>
        <begin position="45"/>
        <end position="71"/>
    </location>
</feature>
<sequence length="442" mass="46280">MPVWLPLVSVGLLGSQWEYTPLVGVPILFAYALYTRGARLALATLAYLVAALVGQPGYADLVAILAGFLLAAHDLHARRPGRWFVLLALGLGVLAVSAYDTGSGSFDYAPAVSFAEAGPHVVHPGVALLWALGLALAIWGGWHRDVVVVVTAALYLVVTIAHSATTSFTEDWSERAVHAAFHYDGAGLPFGAGRFPELVLLAGAVLAYTRPGRRRAPRPWALVAVAGLLGSLWEYGPLVALAVLLVAAGYLYSLPLGLAAAAYGIAVFVAPPGVDVMVAVAVAGLLVAREVNARRPGDWLPLAVVGATLFLSMTYTGVHRGWLTDGLPEVLPGESGGPALVIVGTLFLLGWAMYDRLALVGVVAVAYLTAGLYRFGDRQAGLQFLSQEQLRMLPAHGPLWVLGPELLILAGAAVAFARTGRTRPDVRTVGRPVGTPGPPPGP</sequence>
<keyword evidence="1" id="KW-0472">Membrane</keyword>
<keyword evidence="1" id="KW-0812">Transmembrane</keyword>
<keyword evidence="1" id="KW-1133">Transmembrane helix</keyword>
<accession>A0A7W7T1Q3</accession>
<evidence type="ECO:0000313" key="3">
    <source>
        <dbReference type="Proteomes" id="UP000542674"/>
    </source>
</evidence>
<feature type="transmembrane region" description="Helical" evidence="1">
    <location>
        <begin position="258"/>
        <end position="287"/>
    </location>
</feature>
<organism evidence="2 3">
    <name type="scientific">Saccharothrix violaceirubra</name>
    <dbReference type="NCBI Taxonomy" id="413306"/>
    <lineage>
        <taxon>Bacteria</taxon>
        <taxon>Bacillati</taxon>
        <taxon>Actinomycetota</taxon>
        <taxon>Actinomycetes</taxon>
        <taxon>Pseudonocardiales</taxon>
        <taxon>Pseudonocardiaceae</taxon>
        <taxon>Saccharothrix</taxon>
    </lineage>
</organism>
<feature type="transmembrane region" description="Helical" evidence="1">
    <location>
        <begin position="395"/>
        <end position="417"/>
    </location>
</feature>
<feature type="transmembrane region" description="Helical" evidence="1">
    <location>
        <begin position="220"/>
        <end position="252"/>
    </location>
</feature>
<feature type="transmembrane region" description="Helical" evidence="1">
    <location>
        <begin position="357"/>
        <end position="375"/>
    </location>
</feature>
<keyword evidence="3" id="KW-1185">Reference proteome</keyword>
<comment type="caution">
    <text evidence="2">The sequence shown here is derived from an EMBL/GenBank/DDBJ whole genome shotgun (WGS) entry which is preliminary data.</text>
</comment>
<name>A0A7W7T1Q3_9PSEU</name>
<protein>
    <submittedName>
        <fullName evidence="2">Uncharacterized protein</fullName>
    </submittedName>
</protein>
<dbReference type="AlphaFoldDB" id="A0A7W7T1Q3"/>
<feature type="transmembrane region" description="Helical" evidence="1">
    <location>
        <begin position="330"/>
        <end position="350"/>
    </location>
</feature>
<feature type="transmembrane region" description="Helical" evidence="1">
    <location>
        <begin position="188"/>
        <end position="208"/>
    </location>
</feature>
<reference evidence="2 3" key="1">
    <citation type="submission" date="2020-08" db="EMBL/GenBank/DDBJ databases">
        <title>Sequencing the genomes of 1000 actinobacteria strains.</title>
        <authorList>
            <person name="Klenk H.-P."/>
        </authorList>
    </citation>
    <scope>NUCLEOTIDE SEQUENCE [LARGE SCALE GENOMIC DNA]</scope>
    <source>
        <strain evidence="2 3">DSM 45084</strain>
    </source>
</reference>
<feature type="transmembrane region" description="Helical" evidence="1">
    <location>
        <begin position="299"/>
        <end position="318"/>
    </location>
</feature>
<feature type="transmembrane region" description="Helical" evidence="1">
    <location>
        <begin position="146"/>
        <end position="168"/>
    </location>
</feature>
<feature type="transmembrane region" description="Helical" evidence="1">
    <location>
        <begin position="83"/>
        <end position="101"/>
    </location>
</feature>
<gene>
    <name evidence="2" type="ORF">F4559_002270</name>
</gene>
<dbReference type="Proteomes" id="UP000542674">
    <property type="component" value="Unassembled WGS sequence"/>
</dbReference>
<evidence type="ECO:0000256" key="1">
    <source>
        <dbReference type="SAM" id="Phobius"/>
    </source>
</evidence>
<feature type="transmembrane region" description="Helical" evidence="1">
    <location>
        <begin position="121"/>
        <end position="139"/>
    </location>
</feature>
<evidence type="ECO:0000313" key="2">
    <source>
        <dbReference type="EMBL" id="MBB4964911.1"/>
    </source>
</evidence>
<proteinExistence type="predicted"/>
<dbReference type="EMBL" id="JACHJS010000001">
    <property type="protein sequence ID" value="MBB4964911.1"/>
    <property type="molecule type" value="Genomic_DNA"/>
</dbReference>
<dbReference type="RefSeq" id="WP_184668204.1">
    <property type="nucleotide sequence ID" value="NZ_BAABAI010000039.1"/>
</dbReference>